<dbReference type="Proteomes" id="UP000324241">
    <property type="component" value="Unassembled WGS sequence"/>
</dbReference>
<dbReference type="SUPFAM" id="SSF51735">
    <property type="entry name" value="NAD(P)-binding Rossmann-fold domains"/>
    <property type="match status" value="1"/>
</dbReference>
<keyword evidence="3" id="KW-0560">Oxidoreductase</keyword>
<comment type="similarity">
    <text evidence="1">Belongs to the short-chain dehydrogenases/reductases (SDR) family.</text>
</comment>
<organism evidence="5 6">
    <name type="scientific">Aspergillus tanneri</name>
    <dbReference type="NCBI Taxonomy" id="1220188"/>
    <lineage>
        <taxon>Eukaryota</taxon>
        <taxon>Fungi</taxon>
        <taxon>Dikarya</taxon>
        <taxon>Ascomycota</taxon>
        <taxon>Pezizomycotina</taxon>
        <taxon>Eurotiomycetes</taxon>
        <taxon>Eurotiomycetidae</taxon>
        <taxon>Eurotiales</taxon>
        <taxon>Aspergillaceae</taxon>
        <taxon>Aspergillus</taxon>
        <taxon>Aspergillus subgen. Circumdati</taxon>
    </lineage>
</organism>
<evidence type="ECO:0000313" key="6">
    <source>
        <dbReference type="Proteomes" id="UP000308092"/>
    </source>
</evidence>
<dbReference type="EMBL" id="QUQM01000004">
    <property type="protein sequence ID" value="KAA8646790.1"/>
    <property type="molecule type" value="Genomic_DNA"/>
</dbReference>
<dbReference type="STRING" id="1220188.A0A4S3J6K5"/>
<dbReference type="Pfam" id="PF00106">
    <property type="entry name" value="adh_short"/>
    <property type="match status" value="1"/>
</dbReference>
<dbReference type="RefSeq" id="XP_033426151.1">
    <property type="nucleotide sequence ID" value="XM_033570119.1"/>
</dbReference>
<evidence type="ECO:0000313" key="7">
    <source>
        <dbReference type="Proteomes" id="UP000324241"/>
    </source>
</evidence>
<dbReference type="InterPro" id="IPR002347">
    <property type="entry name" value="SDR_fam"/>
</dbReference>
<comment type="caution">
    <text evidence="5">The sequence shown here is derived from an EMBL/GenBank/DDBJ whole genome shotgun (WGS) entry which is preliminary data.</text>
</comment>
<dbReference type="InterPro" id="IPR036291">
    <property type="entry name" value="NAD(P)-bd_dom_sf"/>
</dbReference>
<gene>
    <name evidence="4" type="ORF">ATNIH1004_005465</name>
    <name evidence="5" type="ORF">EYZ11_009958</name>
</gene>
<evidence type="ECO:0000256" key="3">
    <source>
        <dbReference type="ARBA" id="ARBA00023002"/>
    </source>
</evidence>
<dbReference type="PRINTS" id="PR00081">
    <property type="entry name" value="GDHRDH"/>
</dbReference>
<dbReference type="Proteomes" id="UP000308092">
    <property type="component" value="Unassembled WGS sequence"/>
</dbReference>
<dbReference type="PROSITE" id="PS00061">
    <property type="entry name" value="ADH_SHORT"/>
    <property type="match status" value="1"/>
</dbReference>
<evidence type="ECO:0000256" key="2">
    <source>
        <dbReference type="ARBA" id="ARBA00022857"/>
    </source>
</evidence>
<dbReference type="InterPro" id="IPR020904">
    <property type="entry name" value="Sc_DH/Rdtase_CS"/>
</dbReference>
<dbReference type="AlphaFoldDB" id="A0A4S3J6K5"/>
<sequence length="294" mass="31890">MTTVPRPSSDTLTDSVANQVAIVTGAAQGIGLATAVLLARHGARVVLVDCNEAALQEARETVGKDAPYRICDVGDWEQQVALFQWVTNTVGHVDLVVCNAAVNPEIALLQTHDESQCRKMSCQVCYNYLADEHQDSTLRRPYTQLFDVNLHSVIFGLKLAIHHMRPRGRGRIIVTGSAASYVPVPSQTLYTASKHAVLGLVRSTALMDEVTSAGIAISWVAPWLTLTPMVQGLAATVQDHMLRSLPEDVAWAIATAACNWAHAKGYWIQGQNITEVEGAYGEMAGSLMLPKNKF</sequence>
<dbReference type="VEuPathDB" id="FungiDB:EYZ11_009958"/>
<evidence type="ECO:0000313" key="4">
    <source>
        <dbReference type="EMBL" id="KAA8646790.1"/>
    </source>
</evidence>
<proteinExistence type="inferred from homology"/>
<dbReference type="GeneID" id="54328167"/>
<dbReference type="OrthoDB" id="408631at2759"/>
<reference evidence="5 6" key="1">
    <citation type="submission" date="2019-03" db="EMBL/GenBank/DDBJ databases">
        <title>The genome sequence of a newly discovered highly antifungal drug resistant Aspergillus species, Aspergillus tanneri NIH 1004.</title>
        <authorList>
            <person name="Mounaud S."/>
            <person name="Singh I."/>
            <person name="Joardar V."/>
            <person name="Pakala S."/>
            <person name="Pakala S."/>
            <person name="Venepally P."/>
            <person name="Hoover J."/>
            <person name="Nierman W."/>
            <person name="Chung J."/>
            <person name="Losada L."/>
        </authorList>
    </citation>
    <scope>NUCLEOTIDE SEQUENCE [LARGE SCALE GENOMIC DNA]</scope>
    <source>
        <strain evidence="5 6">NIH1004</strain>
    </source>
</reference>
<dbReference type="PANTHER" id="PTHR43180:SF33">
    <property type="entry name" value="15-HYDROXYPROSTAGLANDIN DEHYDROGENASE [NAD(+)]-LIKE"/>
    <property type="match status" value="1"/>
</dbReference>
<reference evidence="4 7" key="2">
    <citation type="submission" date="2019-08" db="EMBL/GenBank/DDBJ databases">
        <title>The genome sequence of a newly discovered highly antifungal drug resistant Aspergillus species, Aspergillus tanneri NIH 1004.</title>
        <authorList>
            <person name="Mounaud S."/>
            <person name="Singh I."/>
            <person name="Joardar V."/>
            <person name="Pakala S."/>
            <person name="Pakala S."/>
            <person name="Venepally P."/>
            <person name="Chung J.K."/>
            <person name="Losada L."/>
            <person name="Nierman W.C."/>
        </authorList>
    </citation>
    <scope>NUCLEOTIDE SEQUENCE [LARGE SCALE GENOMIC DNA]</scope>
    <source>
        <strain evidence="4 7">NIH1004</strain>
    </source>
</reference>
<dbReference type="PANTHER" id="PTHR43180">
    <property type="entry name" value="3-OXOACYL-(ACYL-CARRIER-PROTEIN) REDUCTASE (AFU_ORTHOLOGUE AFUA_6G11210)"/>
    <property type="match status" value="1"/>
</dbReference>
<evidence type="ECO:0000256" key="1">
    <source>
        <dbReference type="ARBA" id="ARBA00006484"/>
    </source>
</evidence>
<dbReference type="EMBL" id="SOSA01000505">
    <property type="protein sequence ID" value="THC90579.1"/>
    <property type="molecule type" value="Genomic_DNA"/>
</dbReference>
<dbReference type="Gene3D" id="3.40.50.720">
    <property type="entry name" value="NAD(P)-binding Rossmann-like Domain"/>
    <property type="match status" value="1"/>
</dbReference>
<accession>A0A4S3J6K5</accession>
<keyword evidence="6" id="KW-1185">Reference proteome</keyword>
<protein>
    <submittedName>
        <fullName evidence="5">Uncharacterized protein</fullName>
    </submittedName>
</protein>
<evidence type="ECO:0000313" key="5">
    <source>
        <dbReference type="EMBL" id="THC90579.1"/>
    </source>
</evidence>
<dbReference type="GO" id="GO:0016491">
    <property type="term" value="F:oxidoreductase activity"/>
    <property type="evidence" value="ECO:0007669"/>
    <property type="project" value="UniProtKB-KW"/>
</dbReference>
<keyword evidence="2" id="KW-0521">NADP</keyword>
<dbReference type="GO" id="GO:0044550">
    <property type="term" value="P:secondary metabolite biosynthetic process"/>
    <property type="evidence" value="ECO:0007669"/>
    <property type="project" value="UniProtKB-ARBA"/>
</dbReference>
<name>A0A4S3J6K5_9EURO</name>